<organism evidence="6 7">
    <name type="scientific">Microvirga splendida</name>
    <dbReference type="NCBI Taxonomy" id="2795727"/>
    <lineage>
        <taxon>Bacteria</taxon>
        <taxon>Pseudomonadati</taxon>
        <taxon>Pseudomonadota</taxon>
        <taxon>Alphaproteobacteria</taxon>
        <taxon>Hyphomicrobiales</taxon>
        <taxon>Methylobacteriaceae</taxon>
        <taxon>Microvirga</taxon>
    </lineage>
</organism>
<dbReference type="InterPro" id="IPR050090">
    <property type="entry name" value="Tyrosine_recombinase_XerCD"/>
</dbReference>
<comment type="similarity">
    <text evidence="1">Belongs to the 'phage' integrase family.</text>
</comment>
<dbReference type="InterPro" id="IPR010998">
    <property type="entry name" value="Integrase_recombinase_N"/>
</dbReference>
<dbReference type="PROSITE" id="PS51898">
    <property type="entry name" value="TYR_RECOMBINASE"/>
    <property type="match status" value="1"/>
</dbReference>
<dbReference type="Proteomes" id="UP000620670">
    <property type="component" value="Unassembled WGS sequence"/>
</dbReference>
<dbReference type="InterPro" id="IPR002104">
    <property type="entry name" value="Integrase_catalytic"/>
</dbReference>
<keyword evidence="4" id="KW-0233">DNA recombination</keyword>
<evidence type="ECO:0000256" key="3">
    <source>
        <dbReference type="ARBA" id="ARBA00023125"/>
    </source>
</evidence>
<sequence length="385" mass="43374">MDKDTSKIRALERWCLEQADDCRKVHGLLLDENSRLKLAKAIGAAVQRASLKLACLARGEDPQGAWGPSDWPLMRPIRAGAPIERRSVRFDELVKGWMSERRPVEKTVYEWSRALRQLSEFLGHDYAGRLTADDLIAWKESLVAADLRPKTVRDAKLTPVRAILQWAVDNRRLPSNPAERVTIDVKVKSAESKRSFTDEEAAIVLRAALREKDLVRRWVPWLCAYSGARLAEVCQLRVQDILQIDGIWCMKFDPEAGSLKTRSSERAVPLHPAVIECGFLDFVASVKTGPLFAHPSPDKFGSRGGNGTKMLGRWVRSLGLKDERISPSHSWRHRFKTLGRRYQLAPDIVNAVTGHGKRSVADRYGEFPMEALRQEIAKIPAVSIS</sequence>
<accession>A0ABS0Y519</accession>
<dbReference type="Gene3D" id="1.10.150.130">
    <property type="match status" value="1"/>
</dbReference>
<evidence type="ECO:0000313" key="6">
    <source>
        <dbReference type="EMBL" id="MBJ6127404.1"/>
    </source>
</evidence>
<feature type="domain" description="Tyr recombinase" evidence="5">
    <location>
        <begin position="191"/>
        <end position="377"/>
    </location>
</feature>
<keyword evidence="7" id="KW-1185">Reference proteome</keyword>
<evidence type="ECO:0000313" key="7">
    <source>
        <dbReference type="Proteomes" id="UP000620670"/>
    </source>
</evidence>
<dbReference type="CDD" id="cd01184">
    <property type="entry name" value="INT_C_like_1"/>
    <property type="match status" value="1"/>
</dbReference>
<evidence type="ECO:0000256" key="1">
    <source>
        <dbReference type="ARBA" id="ARBA00008857"/>
    </source>
</evidence>
<gene>
    <name evidence="6" type="ORF">JAO75_18535</name>
</gene>
<comment type="caution">
    <text evidence="6">The sequence shown here is derived from an EMBL/GenBank/DDBJ whole genome shotgun (WGS) entry which is preliminary data.</text>
</comment>
<dbReference type="PANTHER" id="PTHR30349:SF41">
    <property type="entry name" value="INTEGRASE_RECOMBINASE PROTEIN MJ0367-RELATED"/>
    <property type="match status" value="1"/>
</dbReference>
<dbReference type="EMBL" id="JAELXT010000024">
    <property type="protein sequence ID" value="MBJ6127404.1"/>
    <property type="molecule type" value="Genomic_DNA"/>
</dbReference>
<dbReference type="InterPro" id="IPR013762">
    <property type="entry name" value="Integrase-like_cat_sf"/>
</dbReference>
<dbReference type="RefSeq" id="WP_199050630.1">
    <property type="nucleotide sequence ID" value="NZ_JAELXT010000024.1"/>
</dbReference>
<dbReference type="SUPFAM" id="SSF56349">
    <property type="entry name" value="DNA breaking-rejoining enzymes"/>
    <property type="match status" value="1"/>
</dbReference>
<evidence type="ECO:0000259" key="5">
    <source>
        <dbReference type="PROSITE" id="PS51898"/>
    </source>
</evidence>
<evidence type="ECO:0000256" key="4">
    <source>
        <dbReference type="ARBA" id="ARBA00023172"/>
    </source>
</evidence>
<proteinExistence type="inferred from homology"/>
<reference evidence="7" key="1">
    <citation type="submission" date="2020-12" db="EMBL/GenBank/DDBJ databases">
        <title>Hymenobacter sp.</title>
        <authorList>
            <person name="Kim M.K."/>
        </authorList>
    </citation>
    <scope>NUCLEOTIDE SEQUENCE [LARGE SCALE GENOMIC DNA]</scope>
    <source>
        <strain evidence="7">BT325</strain>
    </source>
</reference>
<dbReference type="Gene3D" id="1.10.443.10">
    <property type="entry name" value="Intergrase catalytic core"/>
    <property type="match status" value="1"/>
</dbReference>
<name>A0ABS0Y519_9HYPH</name>
<evidence type="ECO:0000256" key="2">
    <source>
        <dbReference type="ARBA" id="ARBA00022908"/>
    </source>
</evidence>
<keyword evidence="2" id="KW-0229">DNA integration</keyword>
<dbReference type="PANTHER" id="PTHR30349">
    <property type="entry name" value="PHAGE INTEGRASE-RELATED"/>
    <property type="match status" value="1"/>
</dbReference>
<protein>
    <submittedName>
        <fullName evidence="6">Site-specific integrase</fullName>
    </submittedName>
</protein>
<keyword evidence="3" id="KW-0238">DNA-binding</keyword>
<dbReference type="InterPro" id="IPR011010">
    <property type="entry name" value="DNA_brk_join_enz"/>
</dbReference>